<evidence type="ECO:0000313" key="2">
    <source>
        <dbReference type="Proteomes" id="UP001157006"/>
    </source>
</evidence>
<keyword evidence="2" id="KW-1185">Reference proteome</keyword>
<organism evidence="1 2">
    <name type="scientific">Vicia faba</name>
    <name type="common">Broad bean</name>
    <name type="synonym">Faba vulgaris</name>
    <dbReference type="NCBI Taxonomy" id="3906"/>
    <lineage>
        <taxon>Eukaryota</taxon>
        <taxon>Viridiplantae</taxon>
        <taxon>Streptophyta</taxon>
        <taxon>Embryophyta</taxon>
        <taxon>Tracheophyta</taxon>
        <taxon>Spermatophyta</taxon>
        <taxon>Magnoliopsida</taxon>
        <taxon>eudicotyledons</taxon>
        <taxon>Gunneridae</taxon>
        <taxon>Pentapetalae</taxon>
        <taxon>rosids</taxon>
        <taxon>fabids</taxon>
        <taxon>Fabales</taxon>
        <taxon>Fabaceae</taxon>
        <taxon>Papilionoideae</taxon>
        <taxon>50 kb inversion clade</taxon>
        <taxon>NPAAA clade</taxon>
        <taxon>Hologalegina</taxon>
        <taxon>IRL clade</taxon>
        <taxon>Fabeae</taxon>
        <taxon>Vicia</taxon>
    </lineage>
</organism>
<evidence type="ECO:0000313" key="1">
    <source>
        <dbReference type="EMBL" id="CAI8599708.1"/>
    </source>
</evidence>
<sequence length="166" mass="18090">MATGQLFSRTTQVLFYNYKQLLIQQMLNFDFLCGRETPSVAGIINPGFEGFQKLFFWIATASSLSTLKQPTIRVVAIIVEGVPESDTKELIAYSRANNKVVIGPTTVGGIQSRDFKIGDTAGIIDNIINCKPCSGSSNGNKNKKLLTLIWGQTQQGSTRHTEDAGA</sequence>
<dbReference type="AlphaFoldDB" id="A0AAV0ZQ43"/>
<dbReference type="Proteomes" id="UP001157006">
    <property type="component" value="Chromosome 2"/>
</dbReference>
<dbReference type="GO" id="GO:0003878">
    <property type="term" value="F:ATP citrate synthase activity"/>
    <property type="evidence" value="ECO:0007669"/>
    <property type="project" value="TreeGrafter"/>
</dbReference>
<protein>
    <submittedName>
        <fullName evidence="1">Uncharacterized protein</fullName>
    </submittedName>
</protein>
<dbReference type="PANTHER" id="PTHR23118:SF42">
    <property type="entry name" value="ATP-CITRATE SYNTHASE"/>
    <property type="match status" value="1"/>
</dbReference>
<reference evidence="1 2" key="1">
    <citation type="submission" date="2023-01" db="EMBL/GenBank/DDBJ databases">
        <authorList>
            <person name="Kreplak J."/>
        </authorList>
    </citation>
    <scope>NUCLEOTIDE SEQUENCE [LARGE SCALE GENOMIC DNA]</scope>
</reference>
<dbReference type="GO" id="GO:0006085">
    <property type="term" value="P:acetyl-CoA biosynthetic process"/>
    <property type="evidence" value="ECO:0007669"/>
    <property type="project" value="TreeGrafter"/>
</dbReference>
<dbReference type="InterPro" id="IPR002020">
    <property type="entry name" value="Citrate_synthase"/>
</dbReference>
<gene>
    <name evidence="1" type="ORF">VFH_II188040</name>
</gene>
<dbReference type="GO" id="GO:0005829">
    <property type="term" value="C:cytosol"/>
    <property type="evidence" value="ECO:0007669"/>
    <property type="project" value="TreeGrafter"/>
</dbReference>
<name>A0AAV0ZQ43_VICFA</name>
<dbReference type="GO" id="GO:0006633">
    <property type="term" value="P:fatty acid biosynthetic process"/>
    <property type="evidence" value="ECO:0007669"/>
    <property type="project" value="TreeGrafter"/>
</dbReference>
<accession>A0AAV0ZQ43</accession>
<proteinExistence type="predicted"/>
<dbReference type="EMBL" id="OX451737">
    <property type="protein sequence ID" value="CAI8599708.1"/>
    <property type="molecule type" value="Genomic_DNA"/>
</dbReference>
<dbReference type="PANTHER" id="PTHR23118">
    <property type="entry name" value="ATP-CITRATE SYNTHASE"/>
    <property type="match status" value="1"/>
</dbReference>
<dbReference type="Gene3D" id="3.40.50.720">
    <property type="entry name" value="NAD(P)-binding Rossmann-like Domain"/>
    <property type="match status" value="2"/>
</dbReference>